<feature type="compositionally biased region" description="Acidic residues" evidence="1">
    <location>
        <begin position="374"/>
        <end position="384"/>
    </location>
</feature>
<dbReference type="RefSeq" id="XP_004334007.1">
    <property type="nucleotide sequence ID" value="XM_004333959.1"/>
</dbReference>
<reference evidence="3 4" key="1">
    <citation type="journal article" date="2013" name="Genome Biol.">
        <title>Genome of Acanthamoeba castellanii highlights extensive lateral gene transfer and early evolution of tyrosine kinase signaling.</title>
        <authorList>
            <person name="Clarke M."/>
            <person name="Lohan A.J."/>
            <person name="Liu B."/>
            <person name="Lagkouvardos I."/>
            <person name="Roy S."/>
            <person name="Zafar N."/>
            <person name="Bertelli C."/>
            <person name="Schilde C."/>
            <person name="Kianianmomeni A."/>
            <person name="Burglin T.R."/>
            <person name="Frech C."/>
            <person name="Turcotte B."/>
            <person name="Kopec K.O."/>
            <person name="Synnott J.M."/>
            <person name="Choo C."/>
            <person name="Paponov I."/>
            <person name="Finkler A."/>
            <person name="Soon Heng Tan C."/>
            <person name="Hutchins A.P."/>
            <person name="Weinmeier T."/>
            <person name="Rattei T."/>
            <person name="Chu J.S."/>
            <person name="Gimenez G."/>
            <person name="Irimia M."/>
            <person name="Rigden D.J."/>
            <person name="Fitzpatrick D.A."/>
            <person name="Lorenzo-Morales J."/>
            <person name="Bateman A."/>
            <person name="Chiu C.H."/>
            <person name="Tang P."/>
            <person name="Hegemann P."/>
            <person name="Fromm H."/>
            <person name="Raoult D."/>
            <person name="Greub G."/>
            <person name="Miranda-Saavedra D."/>
            <person name="Chen N."/>
            <person name="Nash P."/>
            <person name="Ginger M.L."/>
            <person name="Horn M."/>
            <person name="Schaap P."/>
            <person name="Caler L."/>
            <person name="Loftus B."/>
        </authorList>
    </citation>
    <scope>NUCLEOTIDE SEQUENCE [LARGE SCALE GENOMIC DNA]</scope>
    <source>
        <strain evidence="3 4">Neff</strain>
    </source>
</reference>
<evidence type="ECO:0000259" key="2">
    <source>
        <dbReference type="PROSITE" id="PS50181"/>
    </source>
</evidence>
<evidence type="ECO:0000256" key="1">
    <source>
        <dbReference type="SAM" id="MobiDB-lite"/>
    </source>
</evidence>
<evidence type="ECO:0000313" key="3">
    <source>
        <dbReference type="EMBL" id="ELR11994.1"/>
    </source>
</evidence>
<dbReference type="GeneID" id="14912475"/>
<accession>L8GGL7</accession>
<feature type="domain" description="F-box" evidence="2">
    <location>
        <begin position="36"/>
        <end position="72"/>
    </location>
</feature>
<feature type="compositionally biased region" description="Basic and acidic residues" evidence="1">
    <location>
        <begin position="363"/>
        <end position="373"/>
    </location>
</feature>
<dbReference type="Proteomes" id="UP000011083">
    <property type="component" value="Unassembled WGS sequence"/>
</dbReference>
<dbReference type="Pfam" id="PF00646">
    <property type="entry name" value="F-box"/>
    <property type="match status" value="1"/>
</dbReference>
<name>L8GGL7_ACACF</name>
<dbReference type="EMBL" id="KB008143">
    <property type="protein sequence ID" value="ELR11994.1"/>
    <property type="molecule type" value="Genomic_DNA"/>
</dbReference>
<keyword evidence="4" id="KW-1185">Reference proteome</keyword>
<dbReference type="CDD" id="cd09917">
    <property type="entry name" value="F-box_SF"/>
    <property type="match status" value="1"/>
</dbReference>
<sequence length="428" mass="49551">MQHAKHHYFAELCDVGCPCYTPNTAIDLNNITDSRDHAFLSLPNELLELILDFTAPPTFFALISTCKRFYSVGGSTHFSSRHHERRKQKKYLACTSVDMVPRITAVFDIIDSICARAPEFVHPLHTCYNESINSSRTKDLGKSTTFPSTYEPRAWLSVHRLNIGPGTAQRSIWEAIGLPVHNLQAHHWRGEDQRAVADKKRQGSKEFKARARERAKKRERVRQEELRASKTRGDFYLQAHQKTILPTSTLAAHVHDDPLPWPRPKEIEKMVGHELDKIMCRHNLMRVYKGKGTVDDKKRRLAEYLANPEKNQHYKSKQKRPRLDGQPGTHHLEPATQRANREEECERGEESEKVERQVPTWLEKGKEKISDDAMREDDEDDEDDEKIKAKGVADDCADNEDDVDEYEFFYCERVMEEARTSSLQDEWA</sequence>
<organism evidence="3 4">
    <name type="scientific">Acanthamoeba castellanii (strain ATCC 30010 / Neff)</name>
    <dbReference type="NCBI Taxonomy" id="1257118"/>
    <lineage>
        <taxon>Eukaryota</taxon>
        <taxon>Amoebozoa</taxon>
        <taxon>Discosea</taxon>
        <taxon>Longamoebia</taxon>
        <taxon>Centramoebida</taxon>
        <taxon>Acanthamoebidae</taxon>
        <taxon>Acanthamoeba</taxon>
    </lineage>
</organism>
<evidence type="ECO:0000313" key="4">
    <source>
        <dbReference type="Proteomes" id="UP000011083"/>
    </source>
</evidence>
<dbReference type="VEuPathDB" id="AmoebaDB:ACA1_151970"/>
<dbReference type="PROSITE" id="PS50181">
    <property type="entry name" value="FBOX"/>
    <property type="match status" value="1"/>
</dbReference>
<dbReference type="AlphaFoldDB" id="L8GGL7"/>
<dbReference type="SUPFAM" id="SSF81383">
    <property type="entry name" value="F-box domain"/>
    <property type="match status" value="1"/>
</dbReference>
<feature type="compositionally biased region" description="Basic and acidic residues" evidence="1">
    <location>
        <begin position="339"/>
        <end position="356"/>
    </location>
</feature>
<gene>
    <name evidence="3" type="ORF">ACA1_151970</name>
</gene>
<dbReference type="InterPro" id="IPR036047">
    <property type="entry name" value="F-box-like_dom_sf"/>
</dbReference>
<protein>
    <submittedName>
        <fullName evidence="3">Fbox domain containing protein</fullName>
    </submittedName>
</protein>
<dbReference type="InterPro" id="IPR001810">
    <property type="entry name" value="F-box_dom"/>
</dbReference>
<dbReference type="KEGG" id="acan:ACA1_151970"/>
<feature type="region of interest" description="Disordered" evidence="1">
    <location>
        <begin position="304"/>
        <end position="398"/>
    </location>
</feature>
<proteinExistence type="predicted"/>